<dbReference type="InterPro" id="IPR036390">
    <property type="entry name" value="WH_DNA-bd_sf"/>
</dbReference>
<keyword evidence="2" id="KW-0678">Repressor</keyword>
<dbReference type="GO" id="GO:2000320">
    <property type="term" value="P:negative regulation of T-helper 17 cell differentiation"/>
    <property type="evidence" value="ECO:0007669"/>
    <property type="project" value="Ensembl"/>
</dbReference>
<dbReference type="GO" id="GO:0008270">
    <property type="term" value="F:zinc ion binding"/>
    <property type="evidence" value="ECO:0007669"/>
    <property type="project" value="UniProtKB-KW"/>
</dbReference>
<dbReference type="PROSITE" id="PS00028">
    <property type="entry name" value="ZINC_FINGER_C2H2_1"/>
    <property type="match status" value="1"/>
</dbReference>
<dbReference type="Pfam" id="PF16159">
    <property type="entry name" value="FOXP-CC"/>
    <property type="match status" value="1"/>
</dbReference>
<keyword evidence="6" id="KW-0805">Transcription regulation</keyword>
<evidence type="ECO:0000256" key="10">
    <source>
        <dbReference type="PROSITE-ProRule" id="PRU00089"/>
    </source>
</evidence>
<keyword evidence="4" id="KW-0863">Zinc-finger</keyword>
<dbReference type="GO" id="GO:0001227">
    <property type="term" value="F:DNA-binding transcription repressor activity, RNA polymerase II-specific"/>
    <property type="evidence" value="ECO:0007669"/>
    <property type="project" value="TreeGrafter"/>
</dbReference>
<evidence type="ECO:0000256" key="5">
    <source>
        <dbReference type="ARBA" id="ARBA00022833"/>
    </source>
</evidence>
<dbReference type="EMBL" id="AAGW02040231">
    <property type="status" value="NOT_ANNOTATED_CDS"/>
    <property type="molecule type" value="Genomic_DNA"/>
</dbReference>
<dbReference type="GO" id="GO:0002361">
    <property type="term" value="P:CD4-positive, CD25-positive, alpha-beta regulatory T cell differentiation"/>
    <property type="evidence" value="ECO:0007669"/>
    <property type="project" value="Ensembl"/>
</dbReference>
<dbReference type="GO" id="GO:0002851">
    <property type="term" value="P:positive regulation of peripheral T cell tolerance induction"/>
    <property type="evidence" value="ECO:0007669"/>
    <property type="project" value="Ensembl"/>
</dbReference>
<dbReference type="InterPro" id="IPR001766">
    <property type="entry name" value="Fork_head_dom"/>
</dbReference>
<evidence type="ECO:0000256" key="2">
    <source>
        <dbReference type="ARBA" id="ARBA00022491"/>
    </source>
</evidence>
<keyword evidence="7 10" id="KW-0238">DNA-binding</keyword>
<dbReference type="HOGENOM" id="CLU_019502_1_0_1"/>
<dbReference type="GO" id="GO:0035035">
    <property type="term" value="F:histone acetyltransferase binding"/>
    <property type="evidence" value="ECO:0007669"/>
    <property type="project" value="Ensembl"/>
</dbReference>
<dbReference type="GO" id="GO:0002456">
    <property type="term" value="P:T cell mediated immunity"/>
    <property type="evidence" value="ECO:0007669"/>
    <property type="project" value="Ensembl"/>
</dbReference>
<dbReference type="PaxDb" id="9986-ENSOCUP00000008733"/>
<dbReference type="GO" id="GO:0002870">
    <property type="term" value="P:T cell anergy"/>
    <property type="evidence" value="ECO:0007669"/>
    <property type="project" value="Ensembl"/>
</dbReference>
<dbReference type="GO" id="GO:0002669">
    <property type="term" value="P:positive regulation of T cell anergy"/>
    <property type="evidence" value="ECO:0007669"/>
    <property type="project" value="Ensembl"/>
</dbReference>
<dbReference type="GO" id="GO:0033092">
    <property type="term" value="P:positive regulation of immature T cell proliferation in thymus"/>
    <property type="evidence" value="ECO:0007669"/>
    <property type="project" value="Ensembl"/>
</dbReference>
<dbReference type="GeneTree" id="ENSGT00940000161807"/>
<keyword evidence="3" id="KW-0479">Metal-binding</keyword>
<dbReference type="GO" id="GO:0003714">
    <property type="term" value="F:transcription corepressor activity"/>
    <property type="evidence" value="ECO:0007669"/>
    <property type="project" value="Ensembl"/>
</dbReference>
<dbReference type="InterPro" id="IPR036388">
    <property type="entry name" value="WH-like_DNA-bd_sf"/>
</dbReference>
<dbReference type="GO" id="GO:0006338">
    <property type="term" value="P:chromatin remodeling"/>
    <property type="evidence" value="ECO:0007669"/>
    <property type="project" value="Ensembl"/>
</dbReference>
<dbReference type="GO" id="GO:0035739">
    <property type="term" value="P:CD4-positive, alpha-beta T cell proliferation"/>
    <property type="evidence" value="ECO:0007669"/>
    <property type="project" value="Ensembl"/>
</dbReference>
<dbReference type="GO" id="GO:2000562">
    <property type="term" value="P:negative regulation of CD4-positive, alpha-beta T cell proliferation"/>
    <property type="evidence" value="ECO:0007669"/>
    <property type="project" value="Ensembl"/>
</dbReference>
<dbReference type="PROSITE" id="PS00658">
    <property type="entry name" value="FORK_HEAD_2"/>
    <property type="match status" value="1"/>
</dbReference>
<dbReference type="GO" id="GO:0042803">
    <property type="term" value="F:protein homodimerization activity"/>
    <property type="evidence" value="ECO:0007669"/>
    <property type="project" value="Ensembl"/>
</dbReference>
<dbReference type="InterPro" id="IPR050998">
    <property type="entry name" value="FOXP"/>
</dbReference>
<dbReference type="GO" id="GO:0032753">
    <property type="term" value="P:positive regulation of interleukin-4 production"/>
    <property type="evidence" value="ECO:0007669"/>
    <property type="project" value="Ensembl"/>
</dbReference>
<keyword evidence="8" id="KW-0804">Transcription</keyword>
<dbReference type="PROSITE" id="PS50039">
    <property type="entry name" value="FORK_HEAD_3"/>
    <property type="match status" value="1"/>
</dbReference>
<evidence type="ECO:0000256" key="8">
    <source>
        <dbReference type="ARBA" id="ARBA00023163"/>
    </source>
</evidence>
<dbReference type="GO" id="GO:0002677">
    <property type="term" value="P:negative regulation of chronic inflammatory response"/>
    <property type="evidence" value="ECO:0007669"/>
    <property type="project" value="Ensembl"/>
</dbReference>
<dbReference type="AlphaFoldDB" id="G1SYN1"/>
<dbReference type="GO" id="GO:0032914">
    <property type="term" value="P:positive regulation of transforming growth factor beta1 production"/>
    <property type="evidence" value="ECO:0007669"/>
    <property type="project" value="Ensembl"/>
</dbReference>
<dbReference type="Pfam" id="PF00250">
    <property type="entry name" value="Forkhead"/>
    <property type="match status" value="1"/>
</dbReference>
<dbReference type="GO" id="GO:0001782">
    <property type="term" value="P:B cell homeostasis"/>
    <property type="evidence" value="ECO:0007669"/>
    <property type="project" value="Ensembl"/>
</dbReference>
<dbReference type="GO" id="GO:0000978">
    <property type="term" value="F:RNA polymerase II cis-regulatory region sequence-specific DNA binding"/>
    <property type="evidence" value="ECO:0007669"/>
    <property type="project" value="Ensembl"/>
</dbReference>
<feature type="DNA-binding region" description="Fork-head" evidence="10">
    <location>
        <begin position="361"/>
        <end position="447"/>
    </location>
</feature>
<dbReference type="eggNOG" id="KOG4385">
    <property type="taxonomic scope" value="Eukaryota"/>
</dbReference>
<keyword evidence="14" id="KW-1185">Reference proteome</keyword>
<dbReference type="GO" id="GO:0042826">
    <property type="term" value="F:histone deacetylase binding"/>
    <property type="evidence" value="ECO:0007669"/>
    <property type="project" value="Ensembl"/>
</dbReference>
<evidence type="ECO:0000256" key="9">
    <source>
        <dbReference type="ARBA" id="ARBA00023242"/>
    </source>
</evidence>
<dbReference type="GO" id="GO:0032689">
    <property type="term" value="P:negative regulation of type II interferon production"/>
    <property type="evidence" value="ECO:0007669"/>
    <property type="project" value="Ensembl"/>
</dbReference>
<dbReference type="GO" id="GO:0006366">
    <property type="term" value="P:transcription by RNA polymerase II"/>
    <property type="evidence" value="ECO:0007669"/>
    <property type="project" value="Ensembl"/>
</dbReference>
<dbReference type="SMR" id="G1SYN1"/>
<keyword evidence="9 10" id="KW-0539">Nucleus</keyword>
<dbReference type="Bgee" id="ENSOCUG00000010135">
    <property type="expression patterns" value="Expressed in blood and 5 other cell types or tissues"/>
</dbReference>
<dbReference type="STRING" id="9986.ENSOCUP00000008733"/>
<dbReference type="Ensembl" id="ENSOCUT00000010135.3">
    <property type="protein sequence ID" value="ENSOCUP00000008733.3"/>
    <property type="gene ID" value="ENSOCUG00000010135.3"/>
</dbReference>
<dbReference type="PANTHER" id="PTHR45796:SF5">
    <property type="entry name" value="FORKHEAD BOX PROTEIN P3"/>
    <property type="match status" value="1"/>
</dbReference>
<dbReference type="Proteomes" id="UP000001811">
    <property type="component" value="Chromosome X"/>
</dbReference>
<evidence type="ECO:0000256" key="3">
    <source>
        <dbReference type="ARBA" id="ARBA00022723"/>
    </source>
</evidence>
<gene>
    <name evidence="13" type="primary">FOXP3</name>
</gene>
<dbReference type="GO" id="GO:0032700">
    <property type="term" value="P:negative regulation of interleukin-17 production"/>
    <property type="evidence" value="ECO:0007669"/>
    <property type="project" value="Ensembl"/>
</dbReference>
<dbReference type="InterPro" id="IPR013087">
    <property type="entry name" value="Znf_C2H2_type"/>
</dbReference>
<dbReference type="CDD" id="cd20066">
    <property type="entry name" value="FH_FOXP3"/>
    <property type="match status" value="1"/>
</dbReference>
<comment type="subcellular location">
    <subcellularLocation>
        <location evidence="1 10">Nucleus</location>
    </subcellularLocation>
</comment>
<evidence type="ECO:0000256" key="4">
    <source>
        <dbReference type="ARBA" id="ARBA00022771"/>
    </source>
</evidence>
<name>G1SYN1_RABIT</name>
<dbReference type="GO" id="GO:0048302">
    <property type="term" value="P:regulation of isotype switching to IgG isotypes"/>
    <property type="evidence" value="ECO:0007669"/>
    <property type="project" value="Ensembl"/>
</dbReference>
<dbReference type="InterPro" id="IPR030456">
    <property type="entry name" value="TF_fork_head_CS_2"/>
</dbReference>
<proteinExistence type="predicted"/>
<dbReference type="InParanoid" id="G1SYN1"/>
<dbReference type="PANTHER" id="PTHR45796">
    <property type="entry name" value="FORKHEAD BOX P, ISOFORM C"/>
    <property type="match status" value="1"/>
</dbReference>
<dbReference type="GO" id="GO:0048294">
    <property type="term" value="P:negative regulation of isotype switching to IgE isotypes"/>
    <property type="evidence" value="ECO:0007669"/>
    <property type="project" value="Ensembl"/>
</dbReference>
<dbReference type="GO" id="GO:0005654">
    <property type="term" value="C:nucleoplasm"/>
    <property type="evidence" value="ECO:0007669"/>
    <property type="project" value="Ensembl"/>
</dbReference>
<evidence type="ECO:0000256" key="7">
    <source>
        <dbReference type="ARBA" id="ARBA00023125"/>
    </source>
</evidence>
<dbReference type="FunFam" id="1.10.10.10:FF:000010">
    <property type="entry name" value="Forkhead box P2 isoform B"/>
    <property type="match status" value="1"/>
</dbReference>
<dbReference type="GO" id="GO:0033080">
    <property type="term" value="P:immature T cell proliferation in thymus"/>
    <property type="evidence" value="ECO:0007669"/>
    <property type="project" value="Ensembl"/>
</dbReference>
<dbReference type="InterPro" id="IPR032354">
    <property type="entry name" value="FOXP-CC"/>
</dbReference>
<feature type="region of interest" description="Disordered" evidence="11">
    <location>
        <begin position="1"/>
        <end position="69"/>
    </location>
</feature>
<dbReference type="GO" id="GO:0048289">
    <property type="term" value="P:isotype switching to IgE isotypes"/>
    <property type="evidence" value="ECO:0007669"/>
    <property type="project" value="Ensembl"/>
</dbReference>
<dbReference type="GO" id="GO:0032831">
    <property type="term" value="P:positive regulation of CD4-positive, CD25-positive, alpha-beta regulatory T cell differentiation"/>
    <property type="evidence" value="ECO:0007669"/>
    <property type="project" value="Ensembl"/>
</dbReference>
<dbReference type="GO" id="GO:0002513">
    <property type="term" value="P:tolerance induction to self antigen"/>
    <property type="evidence" value="ECO:0007669"/>
    <property type="project" value="Ensembl"/>
</dbReference>
<dbReference type="GO" id="GO:0032703">
    <property type="term" value="P:negative regulation of interleukin-2 production"/>
    <property type="evidence" value="ECO:0007669"/>
    <property type="project" value="Ensembl"/>
</dbReference>
<dbReference type="GO" id="GO:0006954">
    <property type="term" value="P:inflammatory response"/>
    <property type="evidence" value="ECO:0007669"/>
    <property type="project" value="Ensembl"/>
</dbReference>
<dbReference type="GO" id="GO:0009615">
    <property type="term" value="P:response to virus"/>
    <property type="evidence" value="ECO:0007669"/>
    <property type="project" value="Ensembl"/>
</dbReference>
<dbReference type="GO" id="GO:0032905">
    <property type="term" value="P:transforming growth factor beta1 production"/>
    <property type="evidence" value="ECO:0007669"/>
    <property type="project" value="Ensembl"/>
</dbReference>
<feature type="compositionally biased region" description="Polar residues" evidence="11">
    <location>
        <begin position="56"/>
        <end position="69"/>
    </location>
</feature>
<dbReference type="GO" id="GO:0032720">
    <property type="term" value="P:negative regulation of tumor necrosis factor production"/>
    <property type="evidence" value="ECO:0007669"/>
    <property type="project" value="Ensembl"/>
</dbReference>
<dbReference type="Gene3D" id="1.10.10.10">
    <property type="entry name" value="Winged helix-like DNA-binding domain superfamily/Winged helix DNA-binding domain"/>
    <property type="match status" value="1"/>
</dbReference>
<feature type="domain" description="Fork-head" evidence="12">
    <location>
        <begin position="361"/>
        <end position="447"/>
    </location>
</feature>
<evidence type="ECO:0000256" key="6">
    <source>
        <dbReference type="ARBA" id="ARBA00023015"/>
    </source>
</evidence>
<evidence type="ECO:0000313" key="13">
    <source>
        <dbReference type="Ensembl" id="ENSOCUP00000008733.3"/>
    </source>
</evidence>
<dbReference type="GO" id="GO:0001228">
    <property type="term" value="F:DNA-binding transcription activator activity, RNA polymerase II-specific"/>
    <property type="evidence" value="ECO:0007669"/>
    <property type="project" value="Ensembl"/>
</dbReference>
<sequence>MPNPRPTKPSAPSLALGPSPGASPSWKAAPKASDLLGTRGPGGTFQGRDLRGGAHATTTSSLNPMPPSQLQLPTVPLVMVAPSGVRLGPSPHLQALLQDRPHFMHQLSAVDAHARTSVLQVRPLESPAMISLPPPTATTGVFSLKARPGLPPAINVASLEWVSREPALLCTFPSPGVPRKDRLVGRTGKNPPPAIPASDILCPPSTLSAAPQGAYPLLANGVCKWPGCEKVFEEPEDFLKHCQADHLLDEKGRAQCLLQREVVQSLEQQLVLEKEKLDAMQAHLARKMSLSKDPSAAPSDKSSCCIVAAGTQGSAVPAWPSPQEASDSLFAVRRHLWGSHGNSTFPEFFHNMDYFKFHNMRPPFTYATLIRWAILEAPEKQRTLNEIYHWFTRMFAFFRNHPATWKNAIRHNLSLHKCFVRVESEKGAVWTVDEFEFRKKRSQRTSRCSNPTPGP</sequence>
<dbReference type="SUPFAM" id="SSF46785">
    <property type="entry name" value="Winged helix' DNA-binding domain"/>
    <property type="match status" value="1"/>
</dbReference>
<organism evidence="13 14">
    <name type="scientific">Oryctolagus cuniculus</name>
    <name type="common">Rabbit</name>
    <dbReference type="NCBI Taxonomy" id="9986"/>
    <lineage>
        <taxon>Eukaryota</taxon>
        <taxon>Metazoa</taxon>
        <taxon>Chordata</taxon>
        <taxon>Craniata</taxon>
        <taxon>Vertebrata</taxon>
        <taxon>Euteleostomi</taxon>
        <taxon>Mammalia</taxon>
        <taxon>Eutheria</taxon>
        <taxon>Euarchontoglires</taxon>
        <taxon>Glires</taxon>
        <taxon>Lagomorpha</taxon>
        <taxon>Leporidae</taxon>
        <taxon>Oryctolagus</taxon>
    </lineage>
</organism>
<dbReference type="GO" id="GO:0032714">
    <property type="term" value="P:negative regulation of interleukin-5 production"/>
    <property type="evidence" value="ECO:0007669"/>
    <property type="project" value="Ensembl"/>
</dbReference>
<evidence type="ECO:0000256" key="1">
    <source>
        <dbReference type="ARBA" id="ARBA00004123"/>
    </source>
</evidence>
<protein>
    <submittedName>
        <fullName evidence="13">Forkhead box P3</fullName>
    </submittedName>
</protein>
<dbReference type="GO" id="GO:0032693">
    <property type="term" value="P:negative regulation of interleukin-10 production"/>
    <property type="evidence" value="ECO:0007669"/>
    <property type="project" value="Ensembl"/>
</dbReference>
<dbReference type="GO" id="GO:0032715">
    <property type="term" value="P:negative regulation of interleukin-6 production"/>
    <property type="evidence" value="ECO:0007669"/>
    <property type="project" value="Ensembl"/>
</dbReference>
<dbReference type="GO" id="GO:0005829">
    <property type="term" value="C:cytosol"/>
    <property type="evidence" value="ECO:0007669"/>
    <property type="project" value="Ensembl"/>
</dbReference>
<dbReference type="GO" id="GO:0002725">
    <property type="term" value="P:negative regulation of T cell cytokine production"/>
    <property type="evidence" value="ECO:0007669"/>
    <property type="project" value="Ensembl"/>
</dbReference>
<accession>G1SYN1</accession>
<dbReference type="GO" id="GO:0051525">
    <property type="term" value="F:NFAT protein binding"/>
    <property type="evidence" value="ECO:0007669"/>
    <property type="project" value="Ensembl"/>
</dbReference>
<dbReference type="FunCoup" id="G1SYN1">
    <property type="interactions" value="441"/>
</dbReference>
<dbReference type="Gene3D" id="1.20.5.340">
    <property type="match status" value="1"/>
</dbReference>
<reference evidence="13" key="3">
    <citation type="submission" date="2025-09" db="UniProtKB">
        <authorList>
            <consortium name="Ensembl"/>
        </authorList>
    </citation>
    <scope>IDENTIFICATION</scope>
    <source>
        <strain evidence="13">Thorbecke</strain>
    </source>
</reference>
<dbReference type="GO" id="GO:0032713">
    <property type="term" value="P:negative regulation of interleukin-4 production"/>
    <property type="evidence" value="ECO:0007669"/>
    <property type="project" value="Ensembl"/>
</dbReference>
<evidence type="ECO:0000256" key="11">
    <source>
        <dbReference type="SAM" id="MobiDB-lite"/>
    </source>
</evidence>
<keyword evidence="5" id="KW-0862">Zinc</keyword>
<dbReference type="InterPro" id="IPR047413">
    <property type="entry name" value="FH_FOXP3"/>
</dbReference>
<dbReference type="SMART" id="SM00339">
    <property type="entry name" value="FH"/>
    <property type="match status" value="1"/>
</dbReference>
<dbReference type="GO" id="GO:0002262">
    <property type="term" value="P:myeloid cell homeostasis"/>
    <property type="evidence" value="ECO:0007669"/>
    <property type="project" value="Ensembl"/>
</dbReference>
<dbReference type="GO" id="GO:0050852">
    <property type="term" value="P:T cell receptor signaling pathway"/>
    <property type="evidence" value="ECO:0007669"/>
    <property type="project" value="Ensembl"/>
</dbReference>
<evidence type="ECO:0000313" key="14">
    <source>
        <dbReference type="Proteomes" id="UP000001811"/>
    </source>
</evidence>
<feature type="compositionally biased region" description="Low complexity" evidence="11">
    <location>
        <begin position="10"/>
        <end position="33"/>
    </location>
</feature>
<reference evidence="13" key="2">
    <citation type="submission" date="2025-08" db="UniProtKB">
        <authorList>
            <consortium name="Ensembl"/>
        </authorList>
    </citation>
    <scope>IDENTIFICATION</scope>
    <source>
        <strain evidence="13">Thorbecke</strain>
    </source>
</reference>
<dbReference type="PRINTS" id="PR00053">
    <property type="entry name" value="FORKHEAD"/>
</dbReference>
<evidence type="ECO:0000259" key="12">
    <source>
        <dbReference type="PROSITE" id="PS50039"/>
    </source>
</evidence>
<reference evidence="13 14" key="1">
    <citation type="journal article" date="2011" name="Nature">
        <title>A high-resolution map of human evolutionary constraint using 29 mammals.</title>
        <authorList>
            <person name="Lindblad-Toh K."/>
            <person name="Garber M."/>
            <person name="Zuk O."/>
            <person name="Lin M.F."/>
            <person name="Parker B.J."/>
            <person name="Washietl S."/>
            <person name="Kheradpour P."/>
            <person name="Ernst J."/>
            <person name="Jordan G."/>
            <person name="Mauceli E."/>
            <person name="Ward L.D."/>
            <person name="Lowe C.B."/>
            <person name="Holloway A.K."/>
            <person name="Clamp M."/>
            <person name="Gnerre S."/>
            <person name="Alfoldi J."/>
            <person name="Beal K."/>
            <person name="Chang J."/>
            <person name="Clawson H."/>
            <person name="Cuff J."/>
            <person name="Di Palma F."/>
            <person name="Fitzgerald S."/>
            <person name="Flicek P."/>
            <person name="Guttman M."/>
            <person name="Hubisz M.J."/>
            <person name="Jaffe D.B."/>
            <person name="Jungreis I."/>
            <person name="Kent W.J."/>
            <person name="Kostka D."/>
            <person name="Lara M."/>
            <person name="Martins A.L."/>
            <person name="Massingham T."/>
            <person name="Moltke I."/>
            <person name="Raney B.J."/>
            <person name="Rasmussen M.D."/>
            <person name="Robinson J."/>
            <person name="Stark A."/>
            <person name="Vilella A.J."/>
            <person name="Wen J."/>
            <person name="Xie X."/>
            <person name="Zody M.C."/>
            <person name="Baldwin J."/>
            <person name="Bloom T."/>
            <person name="Chin C.W."/>
            <person name="Heiman D."/>
            <person name="Nicol R."/>
            <person name="Nusbaum C."/>
            <person name="Young S."/>
            <person name="Wilkinson J."/>
            <person name="Worley K.C."/>
            <person name="Kovar C.L."/>
            <person name="Muzny D.M."/>
            <person name="Gibbs R.A."/>
            <person name="Cree A."/>
            <person name="Dihn H.H."/>
            <person name="Fowler G."/>
            <person name="Jhangiani S."/>
            <person name="Joshi V."/>
            <person name="Lee S."/>
            <person name="Lewis L.R."/>
            <person name="Nazareth L.V."/>
            <person name="Okwuonu G."/>
            <person name="Santibanez J."/>
            <person name="Warren W.C."/>
            <person name="Mardis E.R."/>
            <person name="Weinstock G.M."/>
            <person name="Wilson R.K."/>
            <person name="Delehaunty K."/>
            <person name="Dooling D."/>
            <person name="Fronik C."/>
            <person name="Fulton L."/>
            <person name="Fulton B."/>
            <person name="Graves T."/>
            <person name="Minx P."/>
            <person name="Sodergren E."/>
            <person name="Birney E."/>
            <person name="Margulies E.H."/>
            <person name="Herrero J."/>
            <person name="Green E.D."/>
            <person name="Haussler D."/>
            <person name="Siepel A."/>
            <person name="Goldman N."/>
            <person name="Pollard K.S."/>
            <person name="Pedersen J.S."/>
            <person name="Lander E.S."/>
            <person name="Kellis M."/>
        </authorList>
    </citation>
    <scope>NUCLEOTIDE SEQUENCE [LARGE SCALE GENOMIC DNA]</scope>
    <source>
        <strain evidence="13 14">Thorbecke inbred</strain>
    </source>
</reference>